<reference evidence="3" key="1">
    <citation type="submission" date="2016-07" db="EMBL/GenBank/DDBJ databases">
        <title>Sequence Frankia sp. strain CcI1.17.</title>
        <authorList>
            <person name="Ghodhbane-Gtari F."/>
            <person name="Swanson E."/>
            <person name="Gueddou A."/>
            <person name="Morris K."/>
            <person name="Hezbri K."/>
            <person name="Ktari A."/>
            <person name="Nouioui I."/>
            <person name="Abebe-Akele F."/>
            <person name="Simpson S."/>
            <person name="Thomas K."/>
            <person name="Gtari M."/>
            <person name="Tisa L.S."/>
            <person name="Hurst S."/>
        </authorList>
    </citation>
    <scope>NUCLEOTIDE SEQUENCE [LARGE SCALE GENOMIC DNA]</scope>
    <source>
        <strain evidence="3">Cc1.17</strain>
    </source>
</reference>
<dbReference type="PANTHER" id="PTHR43194:SF2">
    <property type="entry name" value="PEROXISOMAL MEMBRANE PROTEIN LPX1"/>
    <property type="match status" value="1"/>
</dbReference>
<dbReference type="Pfam" id="PF00561">
    <property type="entry name" value="Abhydrolase_1"/>
    <property type="match status" value="1"/>
</dbReference>
<dbReference type="Proteomes" id="UP000179627">
    <property type="component" value="Unassembled WGS sequence"/>
</dbReference>
<feature type="domain" description="AB hydrolase-1" evidence="1">
    <location>
        <begin position="35"/>
        <end position="286"/>
    </location>
</feature>
<dbReference type="GO" id="GO:0016787">
    <property type="term" value="F:hydrolase activity"/>
    <property type="evidence" value="ECO:0007669"/>
    <property type="project" value="UniProtKB-KW"/>
</dbReference>
<keyword evidence="3" id="KW-1185">Reference proteome</keyword>
<evidence type="ECO:0000313" key="3">
    <source>
        <dbReference type="Proteomes" id="UP000179627"/>
    </source>
</evidence>
<dbReference type="EMBL" id="MBLM01000127">
    <property type="protein sequence ID" value="OHV34582.1"/>
    <property type="molecule type" value="Genomic_DNA"/>
</dbReference>
<dbReference type="Gene3D" id="3.40.50.1820">
    <property type="entry name" value="alpha/beta hydrolase"/>
    <property type="match status" value="1"/>
</dbReference>
<proteinExistence type="predicted"/>
<keyword evidence="2" id="KW-0378">Hydrolase</keyword>
<comment type="caution">
    <text evidence="2">The sequence shown here is derived from an EMBL/GenBank/DDBJ whole genome shotgun (WGS) entry which is preliminary data.</text>
</comment>
<dbReference type="InterPro" id="IPR050228">
    <property type="entry name" value="Carboxylesterase_BioH"/>
</dbReference>
<dbReference type="PANTHER" id="PTHR43194">
    <property type="entry name" value="HYDROLASE ALPHA/BETA FOLD FAMILY"/>
    <property type="match status" value="1"/>
</dbReference>
<dbReference type="InterPro" id="IPR000639">
    <property type="entry name" value="Epox_hydrolase-like"/>
</dbReference>
<evidence type="ECO:0000259" key="1">
    <source>
        <dbReference type="Pfam" id="PF00561"/>
    </source>
</evidence>
<gene>
    <name evidence="2" type="ORF">CC117_21465</name>
</gene>
<name>A0A1S1QN91_9ACTN</name>
<protein>
    <submittedName>
        <fullName evidence="2">Alpha/beta hydrolase</fullName>
    </submittedName>
</protein>
<dbReference type="InterPro" id="IPR000073">
    <property type="entry name" value="AB_hydrolase_1"/>
</dbReference>
<sequence length="327" mass="34475">MRRSVSARVQRSFDGAGVRLAGDRWDPAGGGGRGTVLLLHGGGQTRHSWQRTGERLAALGWSAVAVDARGHGDSDWSPDGDYGYRTLVGDVRAVASQLGEPPVLVGASMGGMAALIAQGQEPALGRALVLVDITPRVEPEGTEKIFAFMSSAPDGFASLEEASAAISAYNPHRRRPANLDGLRKNLRQRDGRWFWHWDPAFMRIREEADRALEIQQALRGPTVAGAGSTPAHQPEPLHAAARAIRVPTLLVRGKQSDIVSEQGVAELLELIPHAEYVDVTGAGHMVAGDDNDVFAGRLGDFLDRLPPAGAAPGVATSEGAATADAAG</sequence>
<accession>A0A1S1QN91</accession>
<dbReference type="PRINTS" id="PR00412">
    <property type="entry name" value="EPOXHYDRLASE"/>
</dbReference>
<organism evidence="2 3">
    <name type="scientific">Parafrankia colletiae</name>
    <dbReference type="NCBI Taxonomy" id="573497"/>
    <lineage>
        <taxon>Bacteria</taxon>
        <taxon>Bacillati</taxon>
        <taxon>Actinomycetota</taxon>
        <taxon>Actinomycetes</taxon>
        <taxon>Frankiales</taxon>
        <taxon>Frankiaceae</taxon>
        <taxon>Parafrankia</taxon>
    </lineage>
</organism>
<dbReference type="RefSeq" id="WP_071086276.1">
    <property type="nucleotide sequence ID" value="NZ_MBLM01000127.1"/>
</dbReference>
<dbReference type="AlphaFoldDB" id="A0A1S1QN91"/>
<dbReference type="SUPFAM" id="SSF53474">
    <property type="entry name" value="alpha/beta-Hydrolases"/>
    <property type="match status" value="1"/>
</dbReference>
<evidence type="ECO:0000313" key="2">
    <source>
        <dbReference type="EMBL" id="OHV34582.1"/>
    </source>
</evidence>
<dbReference type="InterPro" id="IPR029058">
    <property type="entry name" value="AB_hydrolase_fold"/>
</dbReference>
<dbReference type="OrthoDB" id="63519at2"/>